<dbReference type="InterPro" id="IPR000595">
    <property type="entry name" value="cNMP-bd_dom"/>
</dbReference>
<keyword evidence="1" id="KW-0677">Repeat</keyword>
<proteinExistence type="predicted"/>
<dbReference type="Proteomes" id="UP001190700">
    <property type="component" value="Unassembled WGS sequence"/>
</dbReference>
<evidence type="ECO:0000256" key="2">
    <source>
        <dbReference type="ARBA" id="ARBA00022837"/>
    </source>
</evidence>
<name>A0AAE0EWK0_9CHLO</name>
<comment type="caution">
    <text evidence="5">The sequence shown here is derived from an EMBL/GenBank/DDBJ whole genome shotgun (WGS) entry which is preliminary data.</text>
</comment>
<dbReference type="PROSITE" id="PS50042">
    <property type="entry name" value="CNMP_BINDING_3"/>
    <property type="match status" value="2"/>
</dbReference>
<dbReference type="GO" id="GO:0005509">
    <property type="term" value="F:calcium ion binding"/>
    <property type="evidence" value="ECO:0007669"/>
    <property type="project" value="InterPro"/>
</dbReference>
<dbReference type="Gene3D" id="1.10.238.10">
    <property type="entry name" value="EF-hand"/>
    <property type="match status" value="2"/>
</dbReference>
<dbReference type="Gene3D" id="2.60.120.10">
    <property type="entry name" value="Jelly Rolls"/>
    <property type="match status" value="2"/>
</dbReference>
<dbReference type="InterPro" id="IPR002048">
    <property type="entry name" value="EF_hand_dom"/>
</dbReference>
<dbReference type="FunFam" id="1.10.238.10:FF:000178">
    <property type="entry name" value="Calmodulin-2 A"/>
    <property type="match status" value="1"/>
</dbReference>
<protein>
    <recommendedName>
        <fullName evidence="7">Calmodulin</fullName>
    </recommendedName>
</protein>
<dbReference type="InterPro" id="IPR014710">
    <property type="entry name" value="RmlC-like_jellyroll"/>
</dbReference>
<dbReference type="GO" id="GO:0043226">
    <property type="term" value="C:organelle"/>
    <property type="evidence" value="ECO:0007669"/>
    <property type="project" value="UniProtKB-ARBA"/>
</dbReference>
<evidence type="ECO:0000313" key="6">
    <source>
        <dbReference type="Proteomes" id="UP001190700"/>
    </source>
</evidence>
<dbReference type="InterPro" id="IPR018247">
    <property type="entry name" value="EF_Hand_1_Ca_BS"/>
</dbReference>
<feature type="domain" description="EF-hand" evidence="4">
    <location>
        <begin position="257"/>
        <end position="292"/>
    </location>
</feature>
<accession>A0AAE0EWK0</accession>
<organism evidence="5 6">
    <name type="scientific">Cymbomonas tetramitiformis</name>
    <dbReference type="NCBI Taxonomy" id="36881"/>
    <lineage>
        <taxon>Eukaryota</taxon>
        <taxon>Viridiplantae</taxon>
        <taxon>Chlorophyta</taxon>
        <taxon>Pyramimonadophyceae</taxon>
        <taxon>Pyramimonadales</taxon>
        <taxon>Pyramimonadaceae</taxon>
        <taxon>Cymbomonas</taxon>
    </lineage>
</organism>
<feature type="domain" description="EF-hand" evidence="4">
    <location>
        <begin position="293"/>
        <end position="328"/>
    </location>
</feature>
<dbReference type="SMART" id="SM00054">
    <property type="entry name" value="EFh"/>
    <property type="match status" value="4"/>
</dbReference>
<evidence type="ECO:0008006" key="7">
    <source>
        <dbReference type="Google" id="ProtNLM"/>
    </source>
</evidence>
<evidence type="ECO:0000259" key="4">
    <source>
        <dbReference type="PROSITE" id="PS50222"/>
    </source>
</evidence>
<feature type="domain" description="EF-hand" evidence="4">
    <location>
        <begin position="214"/>
        <end position="249"/>
    </location>
</feature>
<feature type="domain" description="Cyclic nucleotide-binding" evidence="3">
    <location>
        <begin position="343"/>
        <end position="386"/>
    </location>
</feature>
<evidence type="ECO:0000259" key="3">
    <source>
        <dbReference type="PROSITE" id="PS50042"/>
    </source>
</evidence>
<dbReference type="InterPro" id="IPR018490">
    <property type="entry name" value="cNMP-bd_dom_sf"/>
</dbReference>
<evidence type="ECO:0000313" key="5">
    <source>
        <dbReference type="EMBL" id="KAK3243321.1"/>
    </source>
</evidence>
<reference evidence="5 6" key="1">
    <citation type="journal article" date="2015" name="Genome Biol. Evol.">
        <title>Comparative Genomics of a Bacterivorous Green Alga Reveals Evolutionary Causalities and Consequences of Phago-Mixotrophic Mode of Nutrition.</title>
        <authorList>
            <person name="Burns J.A."/>
            <person name="Paasch A."/>
            <person name="Narechania A."/>
            <person name="Kim E."/>
        </authorList>
    </citation>
    <scope>NUCLEOTIDE SEQUENCE [LARGE SCALE GENOMIC DNA]</scope>
    <source>
        <strain evidence="5 6">PLY_AMNH</strain>
    </source>
</reference>
<sequence length="867" mass="95865">MSDDTERIKSGQAAGVNVENSAQRVLSNMVGKMERKVLMKRMQKILAKIPDQRNEHDIDFLLQNTSALPIFCGLNKGQQRDLCKVMKGVQTKEKENLSQKGHLTSFYYVLSGTLQEDDYNETGLEDDAKKKWKRSSVVNSKKPAKSVFQDAVKKVVDVQPKLRSVVDAAILSETLASERREELSSFFTSLDADCSGAIDKEEVNVGLKKLKVKISTADLDAVFALGDKDGSGEIDFEEFVTVMEDGLGVGAWWNSLLRNKELQLVFNKIDVDGSGAIDMEELSDALHWAGAKISSHELQDLFSGADDDDSGEIEFEEFQSICETCTLGEPKLEFRGGHLSMILTTGCFSGELAVVTDREGLGQPLTLLSREASYLLEVDRKTFQDINEYGYEGLVAHNLDYLSRTKFASLPVKQLRMLATDMQLSTSYRGRYLFQPGDAATEMYVIHSGDLKLFAITAEEVKEASQKQNEHQRRRTLHILGHTDGAQIATNVRREKTLTIQPQRKRRVDLALLGANAVCGEDALLRNEPHPHGAEVTSARATFFTISRDMLARTLGEATLREVLLPMQDSQNFPEHHQSLLRKQQSARRRMDQPSNVPLVENADSNEIPAQAQTGALATGLPAEEAPTAAVSVHRSDSFIHHSSPTPVRPSFPSPGTKHRAIFHHPTHVKLPYHQPFLKTSLPNQQACRPSPRPLLQPLRNAHSDSAKLVAHLVVQKPMTPLAMVPRQAVAGVVRNQCVPRLLVPLPKTAISPVQPLKSARTSELEWLQGGAPGAQLLPMRHLGRYDNDFGLQTEPLMSIPLITSSAEEGSEDVTEQKLLLCDGCLPQVIPGITNFVSTSARVRYSANRSTSGRIGNQGRQRLAGMM</sequence>
<dbReference type="Pfam" id="PF13499">
    <property type="entry name" value="EF-hand_7"/>
    <property type="match status" value="2"/>
</dbReference>
<feature type="domain" description="EF-hand" evidence="4">
    <location>
        <begin position="178"/>
        <end position="213"/>
    </location>
</feature>
<keyword evidence="6" id="KW-1185">Reference proteome</keyword>
<dbReference type="SUPFAM" id="SSF47473">
    <property type="entry name" value="EF-hand"/>
    <property type="match status" value="1"/>
</dbReference>
<dbReference type="AlphaFoldDB" id="A0AAE0EWK0"/>
<dbReference type="EMBL" id="LGRX02032958">
    <property type="protein sequence ID" value="KAK3243321.1"/>
    <property type="molecule type" value="Genomic_DNA"/>
</dbReference>
<evidence type="ECO:0000256" key="1">
    <source>
        <dbReference type="ARBA" id="ARBA00022737"/>
    </source>
</evidence>
<dbReference type="InterPro" id="IPR011992">
    <property type="entry name" value="EF-hand-dom_pair"/>
</dbReference>
<dbReference type="SUPFAM" id="SSF51206">
    <property type="entry name" value="cAMP-binding domain-like"/>
    <property type="match status" value="2"/>
</dbReference>
<dbReference type="PANTHER" id="PTHR23011:SF28">
    <property type="entry name" value="CYCLIC NUCLEOTIDE-BINDING DOMAIN CONTAINING PROTEIN"/>
    <property type="match status" value="1"/>
</dbReference>
<dbReference type="PROSITE" id="PS50222">
    <property type="entry name" value="EF_HAND_2"/>
    <property type="match status" value="4"/>
</dbReference>
<dbReference type="CDD" id="cd00038">
    <property type="entry name" value="CAP_ED"/>
    <property type="match status" value="1"/>
</dbReference>
<dbReference type="PANTHER" id="PTHR23011">
    <property type="entry name" value="CYCLIC NUCLEOTIDE-BINDING DOMAIN CONTAINING PROTEIN"/>
    <property type="match status" value="1"/>
</dbReference>
<feature type="domain" description="Cyclic nucleotide-binding" evidence="3">
    <location>
        <begin position="406"/>
        <end position="556"/>
    </location>
</feature>
<keyword evidence="2" id="KW-0106">Calcium</keyword>
<dbReference type="PROSITE" id="PS00018">
    <property type="entry name" value="EF_HAND_1"/>
    <property type="match status" value="4"/>
</dbReference>
<gene>
    <name evidence="5" type="ORF">CYMTET_47016</name>
</gene>